<evidence type="ECO:0000313" key="3">
    <source>
        <dbReference type="EMBL" id="SIS13800.1"/>
    </source>
</evidence>
<organism evidence="3 4">
    <name type="scientific">Natronorubrum thiooxidans</name>
    <dbReference type="NCBI Taxonomy" id="308853"/>
    <lineage>
        <taxon>Archaea</taxon>
        <taxon>Methanobacteriati</taxon>
        <taxon>Methanobacteriota</taxon>
        <taxon>Stenosarchaea group</taxon>
        <taxon>Halobacteria</taxon>
        <taxon>Halobacteriales</taxon>
        <taxon>Natrialbaceae</taxon>
        <taxon>Natronorubrum</taxon>
    </lineage>
</organism>
<dbReference type="PANTHER" id="PTHR46361">
    <property type="entry name" value="ELECTRON CARRIER/ PROTEIN DISULFIDE OXIDOREDUCTASE"/>
    <property type="match status" value="1"/>
</dbReference>
<feature type="domain" description="DUF547" evidence="2">
    <location>
        <begin position="65"/>
        <end position="188"/>
    </location>
</feature>
<evidence type="ECO:0000256" key="1">
    <source>
        <dbReference type="SAM" id="MobiDB-lite"/>
    </source>
</evidence>
<reference evidence="4" key="1">
    <citation type="submission" date="2017-01" db="EMBL/GenBank/DDBJ databases">
        <authorList>
            <person name="Varghese N."/>
            <person name="Submissions S."/>
        </authorList>
    </citation>
    <scope>NUCLEOTIDE SEQUENCE [LARGE SCALE GENOMIC DNA]</scope>
    <source>
        <strain evidence="4">type strain: HArc-</strain>
    </source>
</reference>
<dbReference type="InterPro" id="IPR006869">
    <property type="entry name" value="DUF547"/>
</dbReference>
<dbReference type="RefSeq" id="WP_076610252.1">
    <property type="nucleotide sequence ID" value="NZ_FTNR01000013.1"/>
</dbReference>
<sequence length="259" mass="28899">MVNPPDGDSETASAAAPVDGSTPTHLSLTTAASRLLESVKYETPPKPFLNRLAGATDDDLTTVRTDRQAGLAFWLNVYNAATQLLLERRPERFESRLRFFRAHAVTVGGTHLSLDDIEHGVLRGGKSKYGLGYLPRLESTGLGRSYRLEVDPRIHFALNCGAASCPAILTYDPDTIDETLDYATQSYLDETVTYDADRNRVRVPRLCLWFISDFGGRSGVRQLLREFEQIPPESSPSLRFHGYDWTKAGRKFGKTDRTE</sequence>
<keyword evidence="4" id="KW-1185">Reference proteome</keyword>
<proteinExistence type="predicted"/>
<evidence type="ECO:0000313" key="4">
    <source>
        <dbReference type="Proteomes" id="UP000185936"/>
    </source>
</evidence>
<dbReference type="OrthoDB" id="201798at2157"/>
<gene>
    <name evidence="3" type="ORF">SAMN05421752_11398</name>
</gene>
<evidence type="ECO:0000259" key="2">
    <source>
        <dbReference type="Pfam" id="PF04784"/>
    </source>
</evidence>
<accession>A0A1N7GML4</accession>
<protein>
    <recommendedName>
        <fullName evidence="2">DUF547 domain-containing protein</fullName>
    </recommendedName>
</protein>
<dbReference type="Pfam" id="PF04784">
    <property type="entry name" value="DUF547"/>
    <property type="match status" value="1"/>
</dbReference>
<dbReference type="PANTHER" id="PTHR46361:SF3">
    <property type="entry name" value="ELECTRON CARRIER_ PROTEIN DISULFIDE OXIDOREDUCTASE"/>
    <property type="match status" value="1"/>
</dbReference>
<dbReference type="AlphaFoldDB" id="A0A1N7GML4"/>
<feature type="region of interest" description="Disordered" evidence="1">
    <location>
        <begin position="1"/>
        <end position="24"/>
    </location>
</feature>
<dbReference type="Proteomes" id="UP000185936">
    <property type="component" value="Unassembled WGS sequence"/>
</dbReference>
<name>A0A1N7GML4_9EURY</name>
<dbReference type="STRING" id="308853.SAMN05421752_11398"/>
<dbReference type="EMBL" id="FTNR01000013">
    <property type="protein sequence ID" value="SIS13800.1"/>
    <property type="molecule type" value="Genomic_DNA"/>
</dbReference>